<gene>
    <name evidence="2" type="ORF">HINF_LOCUS19120</name>
    <name evidence="1" type="ORF">HINF_LOCUS45063</name>
</gene>
<proteinExistence type="predicted"/>
<reference evidence="1" key="1">
    <citation type="submission" date="2023-06" db="EMBL/GenBank/DDBJ databases">
        <authorList>
            <person name="Kurt Z."/>
        </authorList>
    </citation>
    <scope>NUCLEOTIDE SEQUENCE</scope>
</reference>
<reference evidence="2 3" key="2">
    <citation type="submission" date="2024-07" db="EMBL/GenBank/DDBJ databases">
        <authorList>
            <person name="Akdeniz Z."/>
        </authorList>
    </citation>
    <scope>NUCLEOTIDE SEQUENCE [LARGE SCALE GENOMIC DNA]</scope>
</reference>
<evidence type="ECO:0000313" key="2">
    <source>
        <dbReference type="EMBL" id="CAL6004930.1"/>
    </source>
</evidence>
<comment type="caution">
    <text evidence="1">The sequence shown here is derived from an EMBL/GenBank/DDBJ whole genome shotgun (WGS) entry which is preliminary data.</text>
</comment>
<organism evidence="1">
    <name type="scientific">Hexamita inflata</name>
    <dbReference type="NCBI Taxonomy" id="28002"/>
    <lineage>
        <taxon>Eukaryota</taxon>
        <taxon>Metamonada</taxon>
        <taxon>Diplomonadida</taxon>
        <taxon>Hexamitidae</taxon>
        <taxon>Hexamitinae</taxon>
        <taxon>Hexamita</taxon>
    </lineage>
</organism>
<dbReference type="EMBL" id="CATOUU010000889">
    <property type="protein sequence ID" value="CAI9957418.1"/>
    <property type="molecule type" value="Genomic_DNA"/>
</dbReference>
<dbReference type="EMBL" id="CAXDID020000050">
    <property type="protein sequence ID" value="CAL6004930.1"/>
    <property type="molecule type" value="Genomic_DNA"/>
</dbReference>
<sequence length="459" mass="53920">MNKSPTLTFNNCKLNLKEFQGKWTMINMYKCECYDDFQKRCDLQHLQVEYSQISIKQLAQLELLSLKVYYKQQNNIDLSLNTEIRCSDKYLSITEQKVNLNIFSGQWEHIYLTYCEYTGELQSNSLRVNSINIYQKDINNLNMFNNLQCNQIHIYAKSNSQMNELYLDNVVPFNNLVKRNLQTRSIHLIGYNCNLNDASGQWNNIILENCFIYGSQQNNSNKFKNTNILVKLNQIYNNMTDTFDFNPLQISSKLTVEIDKDVTTDFRSLILCRPNIVKLYYQEIDLKLLSGTWNDLLFANCEFVNGDNIINAKTVKIFKPDIQNFGEFICDQLTLSNTEVKELSKAKRICMSNVTININKPNPASYLFLSKCLFKRFSLTLFPNLETVQIQFDKKNQIGYVFNSFLDQKMIRNNQKKKNIQIITLENIQMNQFKERIKILTVGFSQLQQICLLFYKSNE</sequence>
<protein>
    <submittedName>
        <fullName evidence="2">Hypothetical_protein</fullName>
    </submittedName>
</protein>
<keyword evidence="3" id="KW-1185">Reference proteome</keyword>
<dbReference type="AlphaFoldDB" id="A0AA86V5H7"/>
<name>A0AA86V5H7_9EUKA</name>
<evidence type="ECO:0000313" key="3">
    <source>
        <dbReference type="Proteomes" id="UP001642409"/>
    </source>
</evidence>
<dbReference type="Proteomes" id="UP001642409">
    <property type="component" value="Unassembled WGS sequence"/>
</dbReference>
<evidence type="ECO:0000313" key="1">
    <source>
        <dbReference type="EMBL" id="CAI9957418.1"/>
    </source>
</evidence>
<accession>A0AA86V5H7</accession>